<dbReference type="Proteomes" id="UP000799536">
    <property type="component" value="Unassembled WGS sequence"/>
</dbReference>
<keyword evidence="4" id="KW-1185">Reference proteome</keyword>
<feature type="compositionally biased region" description="Basic and acidic residues" evidence="1">
    <location>
        <begin position="296"/>
        <end position="307"/>
    </location>
</feature>
<feature type="region of interest" description="Disordered" evidence="1">
    <location>
        <begin position="833"/>
        <end position="859"/>
    </location>
</feature>
<dbReference type="Gene3D" id="1.25.10.10">
    <property type="entry name" value="Leucine-rich Repeat Variant"/>
    <property type="match status" value="1"/>
</dbReference>
<feature type="region of interest" description="Disordered" evidence="1">
    <location>
        <begin position="255"/>
        <end position="344"/>
    </location>
</feature>
<reference evidence="3" key="1">
    <citation type="journal article" date="2020" name="Stud. Mycol.">
        <title>101 Dothideomycetes genomes: a test case for predicting lifestyles and emergence of pathogens.</title>
        <authorList>
            <person name="Haridas S."/>
            <person name="Albert R."/>
            <person name="Binder M."/>
            <person name="Bloem J."/>
            <person name="Labutti K."/>
            <person name="Salamov A."/>
            <person name="Andreopoulos B."/>
            <person name="Baker S."/>
            <person name="Barry K."/>
            <person name="Bills G."/>
            <person name="Bluhm B."/>
            <person name="Cannon C."/>
            <person name="Castanera R."/>
            <person name="Culley D."/>
            <person name="Daum C."/>
            <person name="Ezra D."/>
            <person name="Gonzalez J."/>
            <person name="Henrissat B."/>
            <person name="Kuo A."/>
            <person name="Liang C."/>
            <person name="Lipzen A."/>
            <person name="Lutzoni F."/>
            <person name="Magnuson J."/>
            <person name="Mondo S."/>
            <person name="Nolan M."/>
            <person name="Ohm R."/>
            <person name="Pangilinan J."/>
            <person name="Park H.-J."/>
            <person name="Ramirez L."/>
            <person name="Alfaro M."/>
            <person name="Sun H."/>
            <person name="Tritt A."/>
            <person name="Yoshinaga Y."/>
            <person name="Zwiers L.-H."/>
            <person name="Turgeon B."/>
            <person name="Goodwin S."/>
            <person name="Spatafora J."/>
            <person name="Crous P."/>
            <person name="Grigoriev I."/>
        </authorList>
    </citation>
    <scope>NUCLEOTIDE SEQUENCE</scope>
    <source>
        <strain evidence="3">ATCC 74209</strain>
    </source>
</reference>
<dbReference type="InterPro" id="IPR011989">
    <property type="entry name" value="ARM-like"/>
</dbReference>
<feature type="compositionally biased region" description="Polar residues" evidence="1">
    <location>
        <begin position="412"/>
        <end position="426"/>
    </location>
</feature>
<feature type="compositionally biased region" description="Basic and acidic residues" evidence="1">
    <location>
        <begin position="166"/>
        <end position="182"/>
    </location>
</feature>
<feature type="compositionally biased region" description="Basic and acidic residues" evidence="1">
    <location>
        <begin position="850"/>
        <end position="859"/>
    </location>
</feature>
<sequence>MASMATTTPIVDRPPGHRRNKSAAVLKAIINPKAHRRAPSDGTVLEDTPTHPSSIPTTAPFLPPDHPHNPLTKQKTSSQSQGPSLHPTSPRKSNDAKGSPKKSLHKRTMSSVSLKSLVTKDKEKEKTKEKPSNEEKRKDKGSPKKGNPVKTKSSTNLAGMFQKSKPSKEAKKFANDSKDKENTTPPSTADATQVHTPIWAQFSSQPLSIITTTSKLPLNDRRSIEEEIALYTPSEYSPSKQRNFFDYGYQPSLRKRTDVKERPKSTFLPSTSSSSLLDNITRKLSSERTPLSVTKGNEDRRKEDPRLSARNIMAKAALRRANSDGRQSKDSPINQAPKKGSRVMAAVAAFNSKSRETGPISPAPMKMDPQFIEAEFEVVLESRNIPQHQREQMRTLKLDVKAEMVRTHRLDTPQSRSRQASGQSLTAEKEAKRSILNRSSKSKHESRDGDDNILDSNNSASSTKRSRPRSKTFTFGKGDAPTKKPKADAVVTESKTVKKSPSSRSLASNGSQKSNKSPNSTEFVEYLRKVQIPQEVEVGKVHKLRLLLRTETVDWVDTFIEEGGMTELVGLLHRIMAVEWREEHEDQLLHEALRALKGLCTTDAALKRLCEIAPSLFPVLLAMLFDEEHKGPSEFTTRELIISLLFIHLSAAPENELASRAYALLEYLQDPIKEKESSTIPFILEMHERRPYKVWCKEITNVTKEVFWIFIHYLNVFPIPPPIPGSESKSYAKAHFPGPRVIVPAAPYVGGVEWDATNYIATHIDLVNGLIASLPTQTERNALRSEFKASGFEKLMGHLRACNPKYYGAVHDSVKVWIKAAVEDGWDVRTVRMGAGDGKPPGSPLKSSPKKVEPAPKLEAPKMDLGLGLGLDVKFDEKLVMKKDDDWF</sequence>
<evidence type="ECO:0000313" key="4">
    <source>
        <dbReference type="Proteomes" id="UP000799536"/>
    </source>
</evidence>
<evidence type="ECO:0000256" key="1">
    <source>
        <dbReference type="SAM" id="MobiDB-lite"/>
    </source>
</evidence>
<evidence type="ECO:0000259" key="2">
    <source>
        <dbReference type="SMART" id="SM01140"/>
    </source>
</evidence>
<dbReference type="GO" id="GO:0031267">
    <property type="term" value="F:small GTPase binding"/>
    <property type="evidence" value="ECO:0007669"/>
    <property type="project" value="InterPro"/>
</dbReference>
<feature type="domain" description="Formin GTPase-binding" evidence="2">
    <location>
        <begin position="364"/>
        <end position="648"/>
    </location>
</feature>
<feature type="compositionally biased region" description="Polar residues" evidence="1">
    <location>
        <begin position="499"/>
        <end position="520"/>
    </location>
</feature>
<dbReference type="OrthoDB" id="2155261at2759"/>
<protein>
    <recommendedName>
        <fullName evidence="2">Formin GTPase-binding domain-containing protein</fullName>
    </recommendedName>
</protein>
<dbReference type="InterPro" id="IPR010473">
    <property type="entry name" value="GTPase-bd"/>
</dbReference>
<dbReference type="GO" id="GO:0003779">
    <property type="term" value="F:actin binding"/>
    <property type="evidence" value="ECO:0007669"/>
    <property type="project" value="InterPro"/>
</dbReference>
<dbReference type="InterPro" id="IPR016024">
    <property type="entry name" value="ARM-type_fold"/>
</dbReference>
<feature type="compositionally biased region" description="Basic residues" evidence="1">
    <location>
        <begin position="99"/>
        <end position="108"/>
    </location>
</feature>
<evidence type="ECO:0000313" key="3">
    <source>
        <dbReference type="EMBL" id="KAF2200314.1"/>
    </source>
</evidence>
<dbReference type="EMBL" id="ML994028">
    <property type="protein sequence ID" value="KAF2200314.1"/>
    <property type="molecule type" value="Genomic_DNA"/>
</dbReference>
<dbReference type="SMART" id="SM01140">
    <property type="entry name" value="Drf_GBD"/>
    <property type="match status" value="1"/>
</dbReference>
<gene>
    <name evidence="3" type="ORF">GQ43DRAFT_418255</name>
</gene>
<feature type="region of interest" description="Disordered" evidence="1">
    <location>
        <begin position="1"/>
        <end position="196"/>
    </location>
</feature>
<comment type="caution">
    <text evidence="3">The sequence shown here is derived from an EMBL/GenBank/DDBJ whole genome shotgun (WGS) entry which is preliminary data.</text>
</comment>
<dbReference type="SUPFAM" id="SSF48371">
    <property type="entry name" value="ARM repeat"/>
    <property type="match status" value="1"/>
</dbReference>
<feature type="compositionally biased region" description="Low complexity" evidence="1">
    <location>
        <begin position="838"/>
        <end position="847"/>
    </location>
</feature>
<dbReference type="GO" id="GO:0030036">
    <property type="term" value="P:actin cytoskeleton organization"/>
    <property type="evidence" value="ECO:0007669"/>
    <property type="project" value="InterPro"/>
</dbReference>
<proteinExistence type="predicted"/>
<feature type="compositionally biased region" description="Basic and acidic residues" evidence="1">
    <location>
        <begin position="255"/>
        <end position="264"/>
    </location>
</feature>
<accession>A0A9P4JNE9</accession>
<feature type="compositionally biased region" description="Polar residues" evidence="1">
    <location>
        <begin position="71"/>
        <end position="91"/>
    </location>
</feature>
<feature type="region of interest" description="Disordered" evidence="1">
    <location>
        <begin position="406"/>
        <end position="520"/>
    </location>
</feature>
<organism evidence="3 4">
    <name type="scientific">Delitschia confertaspora ATCC 74209</name>
    <dbReference type="NCBI Taxonomy" id="1513339"/>
    <lineage>
        <taxon>Eukaryota</taxon>
        <taxon>Fungi</taxon>
        <taxon>Dikarya</taxon>
        <taxon>Ascomycota</taxon>
        <taxon>Pezizomycotina</taxon>
        <taxon>Dothideomycetes</taxon>
        <taxon>Pleosporomycetidae</taxon>
        <taxon>Pleosporales</taxon>
        <taxon>Delitschiaceae</taxon>
        <taxon>Delitschia</taxon>
    </lineage>
</organism>
<feature type="compositionally biased region" description="Low complexity" evidence="1">
    <location>
        <begin position="265"/>
        <end position="277"/>
    </location>
</feature>
<feature type="compositionally biased region" description="Polar residues" evidence="1">
    <location>
        <begin position="183"/>
        <end position="196"/>
    </location>
</feature>
<name>A0A9P4JNE9_9PLEO</name>
<feature type="compositionally biased region" description="Basic and acidic residues" evidence="1">
    <location>
        <begin position="118"/>
        <end position="142"/>
    </location>
</feature>
<dbReference type="Pfam" id="PF06371">
    <property type="entry name" value="Drf_GBD"/>
    <property type="match status" value="1"/>
</dbReference>
<dbReference type="AlphaFoldDB" id="A0A9P4JNE9"/>